<protein>
    <submittedName>
        <fullName evidence="1">Uncharacterized protein</fullName>
    </submittedName>
</protein>
<organism evidence="1 2">
    <name type="scientific">Pseudovirgaria hyperparasitica</name>
    <dbReference type="NCBI Taxonomy" id="470096"/>
    <lineage>
        <taxon>Eukaryota</taxon>
        <taxon>Fungi</taxon>
        <taxon>Dikarya</taxon>
        <taxon>Ascomycota</taxon>
        <taxon>Pezizomycotina</taxon>
        <taxon>Dothideomycetes</taxon>
        <taxon>Dothideomycetes incertae sedis</taxon>
        <taxon>Acrospermales</taxon>
        <taxon>Acrospermaceae</taxon>
        <taxon>Pseudovirgaria</taxon>
    </lineage>
</organism>
<name>A0A6A6WH56_9PEZI</name>
<dbReference type="Proteomes" id="UP000799437">
    <property type="component" value="Unassembled WGS sequence"/>
</dbReference>
<dbReference type="EMBL" id="ML996566">
    <property type="protein sequence ID" value="KAF2762138.1"/>
    <property type="molecule type" value="Genomic_DNA"/>
</dbReference>
<reference evidence="1" key="1">
    <citation type="journal article" date="2020" name="Stud. Mycol.">
        <title>101 Dothideomycetes genomes: a test case for predicting lifestyles and emergence of pathogens.</title>
        <authorList>
            <person name="Haridas S."/>
            <person name="Albert R."/>
            <person name="Binder M."/>
            <person name="Bloem J."/>
            <person name="Labutti K."/>
            <person name="Salamov A."/>
            <person name="Andreopoulos B."/>
            <person name="Baker S."/>
            <person name="Barry K."/>
            <person name="Bills G."/>
            <person name="Bluhm B."/>
            <person name="Cannon C."/>
            <person name="Castanera R."/>
            <person name="Culley D."/>
            <person name="Daum C."/>
            <person name="Ezra D."/>
            <person name="Gonzalez J."/>
            <person name="Henrissat B."/>
            <person name="Kuo A."/>
            <person name="Liang C."/>
            <person name="Lipzen A."/>
            <person name="Lutzoni F."/>
            <person name="Magnuson J."/>
            <person name="Mondo S."/>
            <person name="Nolan M."/>
            <person name="Ohm R."/>
            <person name="Pangilinan J."/>
            <person name="Park H.-J."/>
            <person name="Ramirez L."/>
            <person name="Alfaro M."/>
            <person name="Sun H."/>
            <person name="Tritt A."/>
            <person name="Yoshinaga Y."/>
            <person name="Zwiers L.-H."/>
            <person name="Turgeon B."/>
            <person name="Goodwin S."/>
            <person name="Spatafora J."/>
            <person name="Crous P."/>
            <person name="Grigoriev I."/>
        </authorList>
    </citation>
    <scope>NUCLEOTIDE SEQUENCE</scope>
    <source>
        <strain evidence="1">CBS 121739</strain>
    </source>
</reference>
<sequence length="148" mass="16809">MRSEAKVPQHNNVWMSPSKVRMASSLHRILSFRQKARRQTQQHTTSKRPVRVLTYVVGHRLFFYVCSPLITTVESLCDEFRVCMYVCACACLGLLVVVAVEPKGVFAFDSDFAAEPAPAAHRTVRYNNSEEETRLFSGRIHTIVIPLP</sequence>
<evidence type="ECO:0000313" key="2">
    <source>
        <dbReference type="Proteomes" id="UP000799437"/>
    </source>
</evidence>
<dbReference type="AlphaFoldDB" id="A0A6A6WH56"/>
<gene>
    <name evidence="1" type="ORF">EJ05DRAFT_198629</name>
</gene>
<evidence type="ECO:0000313" key="1">
    <source>
        <dbReference type="EMBL" id="KAF2762138.1"/>
    </source>
</evidence>
<dbReference type="GeneID" id="54480772"/>
<accession>A0A6A6WH56</accession>
<proteinExistence type="predicted"/>
<keyword evidence="2" id="KW-1185">Reference proteome</keyword>
<dbReference type="RefSeq" id="XP_033604589.1">
    <property type="nucleotide sequence ID" value="XM_033739718.1"/>
</dbReference>